<reference evidence="6" key="1">
    <citation type="submission" date="2020-10" db="EMBL/GenBank/DDBJ databases">
        <title>The Whole-Genome Sequence of Metschnikowia persimmonesis, a Novel Endophytic Yeast Species Isolated from Medicinal Plant Diospyros kaki Thumb.</title>
        <authorList>
            <person name="Rahmat E."/>
            <person name="Kang Y."/>
        </authorList>
    </citation>
    <scope>NUCLEOTIDE SEQUENCE</scope>
    <source>
        <strain evidence="6">KIOM G15050</strain>
    </source>
</reference>
<dbReference type="Gene3D" id="3.30.565.10">
    <property type="entry name" value="Histidine kinase-like ATPase, C-terminal domain"/>
    <property type="match status" value="1"/>
</dbReference>
<comment type="caution">
    <text evidence="6">The sequence shown here is derived from an EMBL/GenBank/DDBJ whole genome shotgun (WGS) entry which is preliminary data.</text>
</comment>
<dbReference type="SUPFAM" id="SSF118116">
    <property type="entry name" value="DNA mismatch repair protein MutL"/>
    <property type="match status" value="1"/>
</dbReference>
<dbReference type="InterPro" id="IPR042120">
    <property type="entry name" value="MutL_C_dimsub"/>
</dbReference>
<protein>
    <recommendedName>
        <fullName evidence="8">DNA mismatch repair protein PMS1</fullName>
    </recommendedName>
</protein>
<dbReference type="Proteomes" id="UP000649328">
    <property type="component" value="Unassembled WGS sequence"/>
</dbReference>
<dbReference type="InterPro" id="IPR038973">
    <property type="entry name" value="MutL/Mlh/Pms-like"/>
</dbReference>
<evidence type="ECO:0000256" key="1">
    <source>
        <dbReference type="ARBA" id="ARBA00006082"/>
    </source>
</evidence>
<dbReference type="Pfam" id="PF08676">
    <property type="entry name" value="MutL_C"/>
    <property type="match status" value="1"/>
</dbReference>
<gene>
    <name evidence="6" type="ORF">HF325_003394</name>
</gene>
<evidence type="ECO:0000313" key="6">
    <source>
        <dbReference type="EMBL" id="KAF8002429.1"/>
    </source>
</evidence>
<dbReference type="Pfam" id="PF13589">
    <property type="entry name" value="HATPase_c_3"/>
    <property type="match status" value="1"/>
</dbReference>
<dbReference type="CDD" id="cd16926">
    <property type="entry name" value="HATPase_MutL-MLH-PMS-like"/>
    <property type="match status" value="1"/>
</dbReference>
<evidence type="ECO:0008006" key="8">
    <source>
        <dbReference type="Google" id="ProtNLM"/>
    </source>
</evidence>
<dbReference type="InterPro" id="IPR014790">
    <property type="entry name" value="MutL_C"/>
</dbReference>
<dbReference type="EMBL" id="JACBPP010000004">
    <property type="protein sequence ID" value="KAF8002429.1"/>
    <property type="molecule type" value="Genomic_DNA"/>
</dbReference>
<dbReference type="GO" id="GO:0140664">
    <property type="term" value="F:ATP-dependent DNA damage sensor activity"/>
    <property type="evidence" value="ECO:0007669"/>
    <property type="project" value="InterPro"/>
</dbReference>
<dbReference type="InterPro" id="IPR013507">
    <property type="entry name" value="DNA_mismatch_S5_2-like"/>
</dbReference>
<dbReference type="SUPFAM" id="SSF54211">
    <property type="entry name" value="Ribosomal protein S5 domain 2-like"/>
    <property type="match status" value="1"/>
</dbReference>
<feature type="domain" description="MutL C-terminal dimerisation" evidence="4">
    <location>
        <begin position="700"/>
        <end position="865"/>
    </location>
</feature>
<dbReference type="SMART" id="SM00853">
    <property type="entry name" value="MutL_C"/>
    <property type="match status" value="1"/>
</dbReference>
<dbReference type="Pfam" id="PF01119">
    <property type="entry name" value="DNA_mis_repair"/>
    <property type="match status" value="1"/>
</dbReference>
<dbReference type="NCBIfam" id="TIGR00585">
    <property type="entry name" value="mutl"/>
    <property type="match status" value="1"/>
</dbReference>
<dbReference type="GO" id="GO:0032389">
    <property type="term" value="C:MutLalpha complex"/>
    <property type="evidence" value="ECO:0007669"/>
    <property type="project" value="TreeGrafter"/>
</dbReference>
<dbReference type="GO" id="GO:0061982">
    <property type="term" value="P:meiosis I cell cycle process"/>
    <property type="evidence" value="ECO:0007669"/>
    <property type="project" value="UniProtKB-ARBA"/>
</dbReference>
<evidence type="ECO:0000256" key="3">
    <source>
        <dbReference type="SAM" id="MobiDB-lite"/>
    </source>
</evidence>
<sequence>MAILSISETDVSKITSGQVIVDLTSVVKELVDNAIDAGCDKIEIIFHNQGAQSVEVADNGGGIDVSDFETLCLKHHTSKLTNYEDLASVATLGFRGEAMSSLCAVAKVKVNTCSASTFPRGTQLEYDSMGKILAKKSLVSGKKGTSVTVTDLFHGMPVRQKNFVKHIKKEYSKSLALLHGYLLAYTNIRFTIYNVSGTTGKKTMVMGTQGGKSTIGDVMTTIYGSNGLHGLIPVEISVNDIEARFKLNMSSVPVGLSVNLTGYISDCSFGMGRAASDRQYFSINKRPVTHKKITKIVNEVYKSFNTTQSPVFVLDLKLDSYIIDINVTPDKRLIMMQCEELICEVFREEIIALYQGRNNIIPKSQVGVVDMGSQKMASQQKRLDHIRSSQVSFDQATVISEKSDLKSSSGSLTMLRDIHEKQGASINSEDLEVTEIFLDDAISNERKRSQTPLNDDHEEIILSSKLLASTQIEPFDDAEDALAQSSDDGESNNFEDIDVDELTFSSPLKKHEAYTDADGRSAEETDDKNSLGLFVCDNEDDNRESPIRDTIDLSSTARDSLAEEMSRSSEMNGSPGEIHLENVSQNLVDDSDDNGYFSTKSQSDEDKENQTDMQIDEVSTKHHSCCSVDNSELLPSNPRKKRSSDHLQGVQRKLRLKIEDSHAYVACEAEPEKPASSLASLQDITEAMEICKSDFTKMLLVGQFNSGFIIVTHEGKLFIVDQHALDEIYNYEKLMKNLTLRAQPLVVPQVLELSPIDEMKILECAEHLGKNGFVIEELDDAVPGRRIRLVGIPVLKNVVFDVSDLHELVHKLHEQGAGVGPRSAENKHGSGRTMRSALSSCRCTKVDRMIALRACRLSIMIGLALSKQTMSRVVKNLATLDRPWNCPHGRPTMRHLADIQGTGFSDDYEL</sequence>
<proteinExistence type="inferred from homology"/>
<evidence type="ECO:0000313" key="7">
    <source>
        <dbReference type="Proteomes" id="UP000649328"/>
    </source>
</evidence>
<feature type="compositionally biased region" description="Basic and acidic residues" evidence="3">
    <location>
        <begin position="513"/>
        <end position="529"/>
    </location>
</feature>
<dbReference type="FunFam" id="3.30.1370.100:FF:000001">
    <property type="entry name" value="Mismatch repair endonuclease pms1, putative"/>
    <property type="match status" value="1"/>
</dbReference>
<dbReference type="GO" id="GO:0005524">
    <property type="term" value="F:ATP binding"/>
    <property type="evidence" value="ECO:0007669"/>
    <property type="project" value="InterPro"/>
</dbReference>
<dbReference type="FunFam" id="3.30.565.10:FF:000017">
    <property type="entry name" value="PMS1 homolog 1, mismatch repair system component"/>
    <property type="match status" value="1"/>
</dbReference>
<name>A0A8H7LBM3_9ASCO</name>
<organism evidence="6 7">
    <name type="scientific">Metschnikowia pulcherrima</name>
    <dbReference type="NCBI Taxonomy" id="27326"/>
    <lineage>
        <taxon>Eukaryota</taxon>
        <taxon>Fungi</taxon>
        <taxon>Dikarya</taxon>
        <taxon>Ascomycota</taxon>
        <taxon>Saccharomycotina</taxon>
        <taxon>Pichiomycetes</taxon>
        <taxon>Metschnikowiaceae</taxon>
        <taxon>Metschnikowia</taxon>
    </lineage>
</organism>
<dbReference type="InterPro" id="IPR037198">
    <property type="entry name" value="MutL_C_sf"/>
</dbReference>
<evidence type="ECO:0000256" key="2">
    <source>
        <dbReference type="ARBA" id="ARBA00022763"/>
    </source>
</evidence>
<dbReference type="OrthoDB" id="10263226at2759"/>
<dbReference type="SUPFAM" id="SSF55874">
    <property type="entry name" value="ATPase domain of HSP90 chaperone/DNA topoisomerase II/histidine kinase"/>
    <property type="match status" value="1"/>
</dbReference>
<evidence type="ECO:0000259" key="4">
    <source>
        <dbReference type="SMART" id="SM00853"/>
    </source>
</evidence>
<dbReference type="InterPro" id="IPR002099">
    <property type="entry name" value="MutL/Mlh/PMS"/>
</dbReference>
<keyword evidence="2" id="KW-0227">DNA damage</keyword>
<dbReference type="InterPro" id="IPR036890">
    <property type="entry name" value="HATPase_C_sf"/>
</dbReference>
<dbReference type="InterPro" id="IPR042121">
    <property type="entry name" value="MutL_C_regsub"/>
</dbReference>
<dbReference type="PANTHER" id="PTHR10073:SF52">
    <property type="entry name" value="MISMATCH REPAIR ENDONUCLEASE PMS2"/>
    <property type="match status" value="1"/>
</dbReference>
<dbReference type="Gene3D" id="3.30.1370.100">
    <property type="entry name" value="MutL, C-terminal domain, regulatory subdomain"/>
    <property type="match status" value="1"/>
</dbReference>
<dbReference type="SMART" id="SM01340">
    <property type="entry name" value="DNA_mis_repair"/>
    <property type="match status" value="1"/>
</dbReference>
<feature type="region of interest" description="Disordered" evidence="3">
    <location>
        <begin position="513"/>
        <end position="648"/>
    </location>
</feature>
<dbReference type="InterPro" id="IPR020568">
    <property type="entry name" value="Ribosomal_Su5_D2-typ_SF"/>
</dbReference>
<dbReference type="GO" id="GO:0016887">
    <property type="term" value="F:ATP hydrolysis activity"/>
    <property type="evidence" value="ECO:0007669"/>
    <property type="project" value="InterPro"/>
</dbReference>
<dbReference type="Gene3D" id="3.30.230.10">
    <property type="match status" value="1"/>
</dbReference>
<keyword evidence="7" id="KW-1185">Reference proteome</keyword>
<dbReference type="CDD" id="cd03484">
    <property type="entry name" value="MutL_Trans_hPMS_2_like"/>
    <property type="match status" value="1"/>
</dbReference>
<evidence type="ECO:0000259" key="5">
    <source>
        <dbReference type="SMART" id="SM01340"/>
    </source>
</evidence>
<dbReference type="InterPro" id="IPR014721">
    <property type="entry name" value="Ribsml_uS5_D2-typ_fold_subgr"/>
</dbReference>
<feature type="domain" description="DNA mismatch repair protein S5" evidence="5">
    <location>
        <begin position="219"/>
        <end position="355"/>
    </location>
</feature>
<comment type="similarity">
    <text evidence="1">Belongs to the DNA mismatch repair MutL/HexB family.</text>
</comment>
<dbReference type="GO" id="GO:0006298">
    <property type="term" value="P:mismatch repair"/>
    <property type="evidence" value="ECO:0007669"/>
    <property type="project" value="InterPro"/>
</dbReference>
<dbReference type="PANTHER" id="PTHR10073">
    <property type="entry name" value="DNA MISMATCH REPAIR PROTEIN MLH, PMS, MUTL"/>
    <property type="match status" value="1"/>
</dbReference>
<dbReference type="AlphaFoldDB" id="A0A8H7LBM3"/>
<accession>A0A8H7LBM3</accession>
<dbReference type="Gene3D" id="3.30.1540.20">
    <property type="entry name" value="MutL, C-terminal domain, dimerisation subdomain"/>
    <property type="match status" value="1"/>
</dbReference>
<dbReference type="GO" id="GO:0030983">
    <property type="term" value="F:mismatched DNA binding"/>
    <property type="evidence" value="ECO:0007669"/>
    <property type="project" value="InterPro"/>
</dbReference>